<feature type="chain" id="PRO_5046943484" description="Diguanylate cyclase" evidence="2">
    <location>
        <begin position="20"/>
        <end position="305"/>
    </location>
</feature>
<protein>
    <recommendedName>
        <fullName evidence="5">Diguanylate cyclase</fullName>
    </recommendedName>
</protein>
<reference evidence="3 4" key="1">
    <citation type="submission" date="2023-07" db="EMBL/GenBank/DDBJ databases">
        <title>Sorghum-associated microbial communities from plants grown in Nebraska, USA.</title>
        <authorList>
            <person name="Schachtman D."/>
        </authorList>
    </citation>
    <scope>NUCLEOTIDE SEQUENCE [LARGE SCALE GENOMIC DNA]</scope>
    <source>
        <strain evidence="3 4">BE190</strain>
    </source>
</reference>
<organism evidence="3 4">
    <name type="scientific">Cellvibrio fibrivorans</name>
    <dbReference type="NCBI Taxonomy" id="126350"/>
    <lineage>
        <taxon>Bacteria</taxon>
        <taxon>Pseudomonadati</taxon>
        <taxon>Pseudomonadota</taxon>
        <taxon>Gammaproteobacteria</taxon>
        <taxon>Cellvibrionales</taxon>
        <taxon>Cellvibrionaceae</taxon>
        <taxon>Cellvibrio</taxon>
    </lineage>
</organism>
<sequence>MIKIISLCLIFLASIHAFAAEQTIRVNDFSDPNAAYAIKMLKLAIDHSDNPNYKIEVIKEDFTQARVNEEVRSGGLLDLCWASSDAEIESQLRPIRIPLFKGLLGYRIFIINKNNQAKFDQVKTLDDLKKLTIGQGRTWADGRILEANGFNVIKTNKYPSLFYMVEGGRFDGFPRGVHEPFGELEARPTMDLTVEKNLMVYYQMPFYLFVSPSNQTLAKDLETGFERAIANGEFDKVFYGDKSIQDVLQKANMKNRKLFKLENPLLSKETPIERKELWFDPQSIPDNTSQTSNNNANTNRITSIE</sequence>
<dbReference type="SUPFAM" id="SSF53850">
    <property type="entry name" value="Periplasmic binding protein-like II"/>
    <property type="match status" value="1"/>
</dbReference>
<name>A0ABU1V369_9GAMM</name>
<gene>
    <name evidence="3" type="ORF">J2X05_003940</name>
</gene>
<keyword evidence="2" id="KW-0732">Signal</keyword>
<dbReference type="RefSeq" id="WP_310075682.1">
    <property type="nucleotide sequence ID" value="NZ_JAVDVX010000008.1"/>
</dbReference>
<keyword evidence="4" id="KW-1185">Reference proteome</keyword>
<evidence type="ECO:0000313" key="4">
    <source>
        <dbReference type="Proteomes" id="UP001253595"/>
    </source>
</evidence>
<feature type="region of interest" description="Disordered" evidence="1">
    <location>
        <begin position="281"/>
        <end position="305"/>
    </location>
</feature>
<proteinExistence type="predicted"/>
<evidence type="ECO:0008006" key="5">
    <source>
        <dbReference type="Google" id="ProtNLM"/>
    </source>
</evidence>
<evidence type="ECO:0000256" key="1">
    <source>
        <dbReference type="SAM" id="MobiDB-lite"/>
    </source>
</evidence>
<feature type="compositionally biased region" description="Low complexity" evidence="1">
    <location>
        <begin position="287"/>
        <end position="305"/>
    </location>
</feature>
<dbReference type="Proteomes" id="UP001253595">
    <property type="component" value="Unassembled WGS sequence"/>
</dbReference>
<feature type="signal peptide" evidence="2">
    <location>
        <begin position="1"/>
        <end position="19"/>
    </location>
</feature>
<dbReference type="Gene3D" id="3.40.190.10">
    <property type="entry name" value="Periplasmic binding protein-like II"/>
    <property type="match status" value="2"/>
</dbReference>
<accession>A0ABU1V369</accession>
<comment type="caution">
    <text evidence="3">The sequence shown here is derived from an EMBL/GenBank/DDBJ whole genome shotgun (WGS) entry which is preliminary data.</text>
</comment>
<evidence type="ECO:0000256" key="2">
    <source>
        <dbReference type="SAM" id="SignalP"/>
    </source>
</evidence>
<dbReference type="EMBL" id="JAVDVX010000008">
    <property type="protein sequence ID" value="MDR7091902.1"/>
    <property type="molecule type" value="Genomic_DNA"/>
</dbReference>
<evidence type="ECO:0000313" key="3">
    <source>
        <dbReference type="EMBL" id="MDR7091902.1"/>
    </source>
</evidence>